<proteinExistence type="predicted"/>
<evidence type="ECO:0000313" key="2">
    <source>
        <dbReference type="EMBL" id="PDO11594.1"/>
    </source>
</evidence>
<evidence type="ECO:0000313" key="3">
    <source>
        <dbReference type="Proteomes" id="UP000243688"/>
    </source>
</evidence>
<name>A0A2A6E3K0_9BACL</name>
<accession>A0A2A6E3K0</accession>
<dbReference type="Proteomes" id="UP000243688">
    <property type="component" value="Unassembled WGS sequence"/>
</dbReference>
<evidence type="ECO:0000256" key="1">
    <source>
        <dbReference type="SAM" id="MobiDB-lite"/>
    </source>
</evidence>
<protein>
    <recommendedName>
        <fullName evidence="4">Replication terminator protein</fullName>
    </recommendedName>
</protein>
<reference evidence="2 3" key="1">
    <citation type="submission" date="2016-12" db="EMBL/GenBank/DDBJ databases">
        <title>Candidatus Reconcilibacillus cellulovorans genome.</title>
        <authorList>
            <person name="Kolinko S."/>
            <person name="Wu Y.-W."/>
            <person name="Tachea F."/>
            <person name="Denzel E."/>
            <person name="Hiras J."/>
            <person name="Baecker N."/>
            <person name="Chan L.J."/>
            <person name="Eichorst S.A."/>
            <person name="Frey D."/>
            <person name="Adams P.D."/>
            <person name="Pray T."/>
            <person name="Tanjore D."/>
            <person name="Petzold C.J."/>
            <person name="Gladden J.M."/>
            <person name="Simmons B.A."/>
            <person name="Singer S.W."/>
        </authorList>
    </citation>
    <scope>NUCLEOTIDE SEQUENCE [LARGE SCALE GENOMIC DNA]</scope>
    <source>
        <strain evidence="2">JTherm</strain>
    </source>
</reference>
<comment type="caution">
    <text evidence="2">The sequence shown here is derived from an EMBL/GenBank/DDBJ whole genome shotgun (WGS) entry which is preliminary data.</text>
</comment>
<dbReference type="EMBL" id="MOXJ01000001">
    <property type="protein sequence ID" value="PDO11594.1"/>
    <property type="molecule type" value="Genomic_DNA"/>
</dbReference>
<feature type="region of interest" description="Disordered" evidence="1">
    <location>
        <begin position="111"/>
        <end position="133"/>
    </location>
</feature>
<evidence type="ECO:0008006" key="4">
    <source>
        <dbReference type="Google" id="ProtNLM"/>
    </source>
</evidence>
<dbReference type="AlphaFoldDB" id="A0A2A6E3K0"/>
<sequence length="133" mass="14370">MNNVGVTVDVNTLAGGALLERLNIELQRLAENIADPNTKADAVRAVIVEIKVKPDETRTVAVSEISVKSKLAPPRGIPTKFIVDRDKNGKAVIAELKSGVKDQLMIDDDGDLADDRGRKINPPEDSGKVVKFK</sequence>
<feature type="compositionally biased region" description="Basic and acidic residues" evidence="1">
    <location>
        <begin position="113"/>
        <end position="133"/>
    </location>
</feature>
<gene>
    <name evidence="2" type="ORF">BLM47_00210</name>
</gene>
<organism evidence="2 3">
    <name type="scientific">Candidatus Reconcilbacillus cellulovorans</name>
    <dbReference type="NCBI Taxonomy" id="1906605"/>
    <lineage>
        <taxon>Bacteria</taxon>
        <taxon>Bacillati</taxon>
        <taxon>Bacillota</taxon>
        <taxon>Bacilli</taxon>
        <taxon>Bacillales</taxon>
        <taxon>Paenibacillaceae</taxon>
        <taxon>Candidatus Reconcilbacillus</taxon>
    </lineage>
</organism>